<keyword evidence="3" id="KW-1185">Reference proteome</keyword>
<dbReference type="AlphaFoldDB" id="C5KW69"/>
<evidence type="ECO:0000313" key="2">
    <source>
        <dbReference type="EMBL" id="EER11274.1"/>
    </source>
</evidence>
<evidence type="ECO:0000313" key="3">
    <source>
        <dbReference type="Proteomes" id="UP000007800"/>
    </source>
</evidence>
<reference evidence="2 3" key="1">
    <citation type="submission" date="2008-07" db="EMBL/GenBank/DDBJ databases">
        <authorList>
            <person name="El-Sayed N."/>
            <person name="Caler E."/>
            <person name="Inman J."/>
            <person name="Amedeo P."/>
            <person name="Hass B."/>
            <person name="Wortman J."/>
        </authorList>
    </citation>
    <scope>NUCLEOTIDE SEQUENCE [LARGE SCALE GENOMIC DNA]</scope>
    <source>
        <strain evidence="3">ATCC 50983 / TXsc</strain>
    </source>
</reference>
<name>C5KW69_PERM5</name>
<dbReference type="InParanoid" id="C5KW69"/>
<dbReference type="Proteomes" id="UP000007800">
    <property type="component" value="Unassembled WGS sequence"/>
</dbReference>
<dbReference type="OrthoDB" id="10506491at2759"/>
<dbReference type="RefSeq" id="XP_002779479.1">
    <property type="nucleotide sequence ID" value="XM_002779433.1"/>
</dbReference>
<accession>C5KW69</accession>
<dbReference type="EMBL" id="GG676960">
    <property type="protein sequence ID" value="EER11274.1"/>
    <property type="molecule type" value="Genomic_DNA"/>
</dbReference>
<sequence>MAEQLMGSTKEGDQGVKDGGFNDTVETEAPLTEEQRYFGKLIGNIIWEEARSSGFVEVFQQVQGIPTTEQISQLETASAEATRSSREKISSALNVPIPAKSGGNQIHTALLGAMIRALGCPDREFEKTASDGVPIGLSKDIPFCPLYPRYEPREYDLYPILKEHRNYGSMDLPEVFDP</sequence>
<proteinExistence type="predicted"/>
<protein>
    <submittedName>
        <fullName evidence="2">Uncharacterized protein</fullName>
    </submittedName>
</protein>
<evidence type="ECO:0000256" key="1">
    <source>
        <dbReference type="SAM" id="MobiDB-lite"/>
    </source>
</evidence>
<feature type="non-terminal residue" evidence="2">
    <location>
        <position position="178"/>
    </location>
</feature>
<dbReference type="GeneID" id="9057126"/>
<gene>
    <name evidence="2" type="ORF">Pmar_PMAR017213</name>
</gene>
<organism evidence="3">
    <name type="scientific">Perkinsus marinus (strain ATCC 50983 / TXsc)</name>
    <dbReference type="NCBI Taxonomy" id="423536"/>
    <lineage>
        <taxon>Eukaryota</taxon>
        <taxon>Sar</taxon>
        <taxon>Alveolata</taxon>
        <taxon>Perkinsozoa</taxon>
        <taxon>Perkinsea</taxon>
        <taxon>Perkinsida</taxon>
        <taxon>Perkinsidae</taxon>
        <taxon>Perkinsus</taxon>
    </lineage>
</organism>
<feature type="region of interest" description="Disordered" evidence="1">
    <location>
        <begin position="1"/>
        <end position="28"/>
    </location>
</feature>